<protein>
    <recommendedName>
        <fullName evidence="2">NAD(P)-binding domain-containing protein</fullName>
    </recommendedName>
</protein>
<dbReference type="PANTHER" id="PTHR15020">
    <property type="entry name" value="FLAVIN REDUCTASE-RELATED"/>
    <property type="match status" value="1"/>
</dbReference>
<evidence type="ECO:0000256" key="1">
    <source>
        <dbReference type="SAM" id="MobiDB-lite"/>
    </source>
</evidence>
<dbReference type="SUPFAM" id="SSF51735">
    <property type="entry name" value="NAD(P)-binding Rossmann-fold domains"/>
    <property type="match status" value="1"/>
</dbReference>
<evidence type="ECO:0000313" key="4">
    <source>
        <dbReference type="Proteomes" id="UP000259030"/>
    </source>
</evidence>
<dbReference type="Pfam" id="PF13460">
    <property type="entry name" value="NAD_binding_10"/>
    <property type="match status" value="1"/>
</dbReference>
<keyword evidence="4" id="KW-1185">Reference proteome</keyword>
<dbReference type="InterPro" id="IPR036291">
    <property type="entry name" value="NAD(P)-bd_dom_sf"/>
</dbReference>
<feature type="region of interest" description="Disordered" evidence="1">
    <location>
        <begin position="1"/>
        <end position="21"/>
    </location>
</feature>
<reference evidence="3 4" key="1">
    <citation type="submission" date="2017-05" db="EMBL/GenBank/DDBJ databases">
        <title>The complete genome sequence of Deinococcus ficus isolated from the rhizosphere of the Ficus religiosa L. in Taiwan.</title>
        <authorList>
            <person name="Wu K.-M."/>
            <person name="Liao T.-L."/>
            <person name="Liu Y.-M."/>
            <person name="Young C.-C."/>
            <person name="Tsai S.-F."/>
        </authorList>
    </citation>
    <scope>NUCLEOTIDE SEQUENCE [LARGE SCALE GENOMIC DNA]</scope>
    <source>
        <strain evidence="3 4">CC-FR2-10</strain>
    </source>
</reference>
<evidence type="ECO:0000313" key="3">
    <source>
        <dbReference type="EMBL" id="ASN81358.1"/>
    </source>
</evidence>
<dbReference type="PANTHER" id="PTHR15020:SF50">
    <property type="entry name" value="UPF0659 PROTEIN YMR090W"/>
    <property type="match status" value="1"/>
</dbReference>
<name>A0A221SXJ5_9DEIO</name>
<dbReference type="Gene3D" id="3.40.50.720">
    <property type="entry name" value="NAD(P)-binding Rossmann-like Domain"/>
    <property type="match status" value="1"/>
</dbReference>
<dbReference type="Proteomes" id="UP000259030">
    <property type="component" value="Chromosome"/>
</dbReference>
<accession>A0A221SXJ5</accession>
<dbReference type="InterPro" id="IPR016040">
    <property type="entry name" value="NAD(P)-bd_dom"/>
</dbReference>
<proteinExistence type="predicted"/>
<organism evidence="3 4">
    <name type="scientific">Deinococcus ficus</name>
    <dbReference type="NCBI Taxonomy" id="317577"/>
    <lineage>
        <taxon>Bacteria</taxon>
        <taxon>Thermotogati</taxon>
        <taxon>Deinococcota</taxon>
        <taxon>Deinococci</taxon>
        <taxon>Deinococcales</taxon>
        <taxon>Deinococcaceae</taxon>
        <taxon>Deinococcus</taxon>
    </lineage>
</organism>
<dbReference type="CDD" id="cd05243">
    <property type="entry name" value="SDR_a5"/>
    <property type="match status" value="1"/>
</dbReference>
<dbReference type="AlphaFoldDB" id="A0A221SXJ5"/>
<dbReference type="EMBL" id="CP021081">
    <property type="protein sequence ID" value="ASN81358.1"/>
    <property type="molecule type" value="Genomic_DNA"/>
</dbReference>
<sequence length="247" mass="25320">MRVQRRLDLPAAPPGELAAGGGAGRRAAARAGELTVPGVVAVIGAAGRTGRHVVRLAHAAGYAVRGLVRTAEQAQAVQALGAVPVYGDLKVEWEAVLDGADAVVWCAGTGRDSTSTEIGRDALIAVARRLMARGPRRLLVVSSKSADHPERVHPALGDALRAKAVSDAFVRGSGLEWTIVRPGGLTDEPGTGQVTVGMDLPGGKIAREDVAAVLVACLEDPRTVGQQFEVLGGEQAIAAALACLSAR</sequence>
<dbReference type="STRING" id="317577.GCA_000419625_01845"/>
<feature type="domain" description="NAD(P)-binding" evidence="2">
    <location>
        <begin position="44"/>
        <end position="221"/>
    </location>
</feature>
<evidence type="ECO:0000259" key="2">
    <source>
        <dbReference type="Pfam" id="PF13460"/>
    </source>
</evidence>
<dbReference type="KEGG" id="dfc:DFI_10320"/>
<gene>
    <name evidence="3" type="ORF">DFI_10320</name>
</gene>